<dbReference type="Gene3D" id="1.10.530.10">
    <property type="match status" value="1"/>
</dbReference>
<dbReference type="SMART" id="SM00047">
    <property type="entry name" value="LYZ2"/>
    <property type="match status" value="1"/>
</dbReference>
<gene>
    <name evidence="3" type="ORF">EP47_04890</name>
</gene>
<evidence type="ECO:0000259" key="2">
    <source>
        <dbReference type="SMART" id="SM00047"/>
    </source>
</evidence>
<reference evidence="3 4" key="1">
    <citation type="submission" date="2014-05" db="EMBL/GenBank/DDBJ databases">
        <authorList>
            <person name="Rizzardi K."/>
            <person name="Winiecka-Krusnell J."/>
            <person name="Ramliden M."/>
            <person name="Alm E."/>
            <person name="Andersson S."/>
            <person name="Byfors S."/>
        </authorList>
    </citation>
    <scope>NUCLEOTIDE SEQUENCE [LARGE SCALE GENOMIC DNA]</scope>
    <source>
        <strain evidence="3 4">LEGN</strain>
    </source>
</reference>
<dbReference type="GO" id="GO:0004040">
    <property type="term" value="F:amidase activity"/>
    <property type="evidence" value="ECO:0007669"/>
    <property type="project" value="InterPro"/>
</dbReference>
<evidence type="ECO:0000313" key="4">
    <source>
        <dbReference type="Proteomes" id="UP000054422"/>
    </source>
</evidence>
<feature type="domain" description="Mannosyl-glycoprotein endo-beta-N-acetylglucosamidase-like" evidence="2">
    <location>
        <begin position="1"/>
        <end position="142"/>
    </location>
</feature>
<dbReference type="PANTHER" id="PTHR33308">
    <property type="entry name" value="PEPTIDOGLYCAN HYDROLASE FLGJ"/>
    <property type="match status" value="1"/>
</dbReference>
<protein>
    <recommendedName>
        <fullName evidence="2">Mannosyl-glycoprotein endo-beta-N-acetylglucosamidase-like domain-containing protein</fullName>
    </recommendedName>
</protein>
<dbReference type="STRING" id="1498499.EP47_04890"/>
<dbReference type="OrthoDB" id="289937at2"/>
<dbReference type="EMBL" id="JNCF01000011">
    <property type="protein sequence ID" value="KGP63702.1"/>
    <property type="molecule type" value="Genomic_DNA"/>
</dbReference>
<dbReference type="Pfam" id="PF01832">
    <property type="entry name" value="Glucosaminidase"/>
    <property type="match status" value="1"/>
</dbReference>
<dbReference type="GO" id="GO:0071973">
    <property type="term" value="P:bacterial-type flagellum-dependent cell motility"/>
    <property type="evidence" value="ECO:0007669"/>
    <property type="project" value="TreeGrafter"/>
</dbReference>
<accession>A0A0A2SSH1</accession>
<organism evidence="3 4">
    <name type="scientific">Legionella norrlandica</name>
    <dbReference type="NCBI Taxonomy" id="1498499"/>
    <lineage>
        <taxon>Bacteria</taxon>
        <taxon>Pseudomonadati</taxon>
        <taxon>Pseudomonadota</taxon>
        <taxon>Gammaproteobacteria</taxon>
        <taxon>Legionellales</taxon>
        <taxon>Legionellaceae</taxon>
        <taxon>Legionella</taxon>
    </lineage>
</organism>
<evidence type="ECO:0000313" key="3">
    <source>
        <dbReference type="EMBL" id="KGP63702.1"/>
    </source>
</evidence>
<comment type="caution">
    <text evidence="3">The sequence shown here is derived from an EMBL/GenBank/DDBJ whole genome shotgun (WGS) entry which is preliminary data.</text>
</comment>
<dbReference type="RefSeq" id="WP_052117561.1">
    <property type="nucleotide sequence ID" value="NZ_JNCF01000011.1"/>
</dbReference>
<dbReference type="InterPro" id="IPR051056">
    <property type="entry name" value="Glycosyl_Hydrolase_73"/>
</dbReference>
<dbReference type="PRINTS" id="PR01002">
    <property type="entry name" value="FLGFLGJ"/>
</dbReference>
<sequence>MADAKNAASQLGIDPKLLLAQAALETGWGKHIINHEKNGCSHNLFNIKAGSQWDKKSVVVDTLEEKDGVMTKKKGVFRAYSSYAESFSDYVNFIKSNPRYEQALNLASNPESYIRKLQEVNYATDSSYSDKVLEIYYGERFNNLFEQGKLV</sequence>
<proteinExistence type="predicted"/>
<evidence type="ECO:0000256" key="1">
    <source>
        <dbReference type="ARBA" id="ARBA00022801"/>
    </source>
</evidence>
<dbReference type="AlphaFoldDB" id="A0A0A2SSH1"/>
<name>A0A0A2SSH1_9GAMM</name>
<keyword evidence="1" id="KW-0378">Hydrolase</keyword>
<dbReference type="Proteomes" id="UP000054422">
    <property type="component" value="Unassembled WGS sequence"/>
</dbReference>
<keyword evidence="4" id="KW-1185">Reference proteome</keyword>
<dbReference type="Gene3D" id="2.10.70.40">
    <property type="entry name" value="peptidoglycan hydrolase"/>
    <property type="match status" value="1"/>
</dbReference>
<dbReference type="PANTHER" id="PTHR33308:SF9">
    <property type="entry name" value="PEPTIDOGLYCAN HYDROLASE FLGJ"/>
    <property type="match status" value="1"/>
</dbReference>
<dbReference type="InterPro" id="IPR002901">
    <property type="entry name" value="MGlyc_endo_b_GlcNAc-like_dom"/>
</dbReference>